<dbReference type="PANTHER" id="PTHR30514:SF21">
    <property type="entry name" value="RPIR-FAMILY TRANSCRIPTIONAL REGULATOR"/>
    <property type="match status" value="1"/>
</dbReference>
<dbReference type="SUPFAM" id="SSF46689">
    <property type="entry name" value="Homeodomain-like"/>
    <property type="match status" value="1"/>
</dbReference>
<proteinExistence type="predicted"/>
<feature type="domain" description="SIS" evidence="5">
    <location>
        <begin position="89"/>
        <end position="229"/>
    </location>
</feature>
<dbReference type="AlphaFoldDB" id="A0A3E3EBY8"/>
<reference evidence="7 8" key="1">
    <citation type="submission" date="2018-08" db="EMBL/GenBank/DDBJ databases">
        <title>A genome reference for cultivated species of the human gut microbiota.</title>
        <authorList>
            <person name="Zou Y."/>
            <person name="Xue W."/>
            <person name="Luo G."/>
        </authorList>
    </citation>
    <scope>NUCLEOTIDE SEQUENCE [LARGE SCALE GENOMIC DNA]</scope>
    <source>
        <strain evidence="7 8">OM06-4</strain>
    </source>
</reference>
<evidence type="ECO:0000256" key="1">
    <source>
        <dbReference type="ARBA" id="ARBA00023015"/>
    </source>
</evidence>
<dbReference type="EMBL" id="JAQLKE010000050">
    <property type="protein sequence ID" value="MDB7085719.1"/>
    <property type="molecule type" value="Genomic_DNA"/>
</dbReference>
<dbReference type="RefSeq" id="WP_003536276.1">
    <property type="nucleotide sequence ID" value="NZ_AP031443.1"/>
</dbReference>
<dbReference type="GO" id="GO:0097367">
    <property type="term" value="F:carbohydrate derivative binding"/>
    <property type="evidence" value="ECO:0007669"/>
    <property type="project" value="InterPro"/>
</dbReference>
<dbReference type="InterPro" id="IPR047640">
    <property type="entry name" value="RpiR-like"/>
</dbReference>
<dbReference type="PROSITE" id="PS51071">
    <property type="entry name" value="HTH_RPIR"/>
    <property type="match status" value="1"/>
</dbReference>
<dbReference type="GO" id="GO:0003700">
    <property type="term" value="F:DNA-binding transcription factor activity"/>
    <property type="evidence" value="ECO:0007669"/>
    <property type="project" value="InterPro"/>
</dbReference>
<protein>
    <submittedName>
        <fullName evidence="7">MurR/RpiR family transcriptional regulator</fullName>
    </submittedName>
</protein>
<gene>
    <name evidence="7" type="ORF">DXB93_11205</name>
    <name evidence="6" type="ORF">PM738_18100</name>
</gene>
<keyword evidence="1" id="KW-0805">Transcription regulation</keyword>
<dbReference type="Gene3D" id="3.40.50.10490">
    <property type="entry name" value="Glucose-6-phosphate isomerase like protein, domain 1"/>
    <property type="match status" value="1"/>
</dbReference>
<dbReference type="InterPro" id="IPR009057">
    <property type="entry name" value="Homeodomain-like_sf"/>
</dbReference>
<dbReference type="InterPro" id="IPR035472">
    <property type="entry name" value="RpiR-like_SIS"/>
</dbReference>
<evidence type="ECO:0000259" key="4">
    <source>
        <dbReference type="PROSITE" id="PS51071"/>
    </source>
</evidence>
<evidence type="ECO:0000313" key="6">
    <source>
        <dbReference type="EMBL" id="MDB7085719.1"/>
    </source>
</evidence>
<keyword evidence="3" id="KW-0804">Transcription</keyword>
<dbReference type="PANTHER" id="PTHR30514">
    <property type="entry name" value="GLUCOKINASE"/>
    <property type="match status" value="1"/>
</dbReference>
<keyword evidence="2" id="KW-0238">DNA-binding</keyword>
<evidence type="ECO:0000256" key="2">
    <source>
        <dbReference type="ARBA" id="ARBA00023125"/>
    </source>
</evidence>
<dbReference type="CDD" id="cd05013">
    <property type="entry name" value="SIS_RpiR"/>
    <property type="match status" value="1"/>
</dbReference>
<dbReference type="InterPro" id="IPR036388">
    <property type="entry name" value="WH-like_DNA-bd_sf"/>
</dbReference>
<feature type="domain" description="HTH rpiR-type" evidence="4">
    <location>
        <begin position="1"/>
        <end position="75"/>
    </location>
</feature>
<dbReference type="Proteomes" id="UP001211987">
    <property type="component" value="Unassembled WGS sequence"/>
</dbReference>
<dbReference type="Pfam" id="PF01418">
    <property type="entry name" value="HTH_6"/>
    <property type="match status" value="1"/>
</dbReference>
<dbReference type="GO" id="GO:0003677">
    <property type="term" value="F:DNA binding"/>
    <property type="evidence" value="ECO:0007669"/>
    <property type="project" value="UniProtKB-KW"/>
</dbReference>
<dbReference type="Pfam" id="PF01380">
    <property type="entry name" value="SIS"/>
    <property type="match status" value="1"/>
</dbReference>
<evidence type="ECO:0000313" key="7">
    <source>
        <dbReference type="EMBL" id="RGD84396.1"/>
    </source>
</evidence>
<name>A0A3E3EBY8_9FIRM</name>
<dbReference type="InterPro" id="IPR001347">
    <property type="entry name" value="SIS_dom"/>
</dbReference>
<evidence type="ECO:0000256" key="3">
    <source>
        <dbReference type="ARBA" id="ARBA00023163"/>
    </source>
</evidence>
<evidence type="ECO:0000313" key="8">
    <source>
        <dbReference type="Proteomes" id="UP000261032"/>
    </source>
</evidence>
<dbReference type="SUPFAM" id="SSF53697">
    <property type="entry name" value="SIS domain"/>
    <property type="match status" value="1"/>
</dbReference>
<accession>A0A3E3EBY8</accession>
<dbReference type="EMBL" id="QUSL01000017">
    <property type="protein sequence ID" value="RGD84396.1"/>
    <property type="molecule type" value="Genomic_DNA"/>
</dbReference>
<dbReference type="GO" id="GO:1901135">
    <property type="term" value="P:carbohydrate derivative metabolic process"/>
    <property type="evidence" value="ECO:0007669"/>
    <property type="project" value="InterPro"/>
</dbReference>
<organism evidence="7 8">
    <name type="scientific">Thomasclavelia ramosa</name>
    <dbReference type="NCBI Taxonomy" id="1547"/>
    <lineage>
        <taxon>Bacteria</taxon>
        <taxon>Bacillati</taxon>
        <taxon>Bacillota</taxon>
        <taxon>Erysipelotrichia</taxon>
        <taxon>Erysipelotrichales</taxon>
        <taxon>Coprobacillaceae</taxon>
        <taxon>Thomasclavelia</taxon>
    </lineage>
</organism>
<reference evidence="6" key="2">
    <citation type="submission" date="2023-01" db="EMBL/GenBank/DDBJ databases">
        <title>Human gut microbiome strain richness.</title>
        <authorList>
            <person name="Chen-Liaw A."/>
        </authorList>
    </citation>
    <scope>NUCLEOTIDE SEQUENCE</scope>
    <source>
        <strain evidence="6">1001217st2_G6_1001217B_191108</strain>
    </source>
</reference>
<evidence type="ECO:0000259" key="5">
    <source>
        <dbReference type="PROSITE" id="PS51464"/>
    </source>
</evidence>
<dbReference type="Proteomes" id="UP000261032">
    <property type="component" value="Unassembled WGS sequence"/>
</dbReference>
<dbReference type="InterPro" id="IPR046348">
    <property type="entry name" value="SIS_dom_sf"/>
</dbReference>
<comment type="caution">
    <text evidence="7">The sequence shown here is derived from an EMBL/GenBank/DDBJ whole genome shotgun (WGS) entry which is preliminary data.</text>
</comment>
<dbReference type="InterPro" id="IPR000281">
    <property type="entry name" value="HTH_RpiR"/>
</dbReference>
<dbReference type="Gene3D" id="1.10.10.10">
    <property type="entry name" value="Winged helix-like DNA-binding domain superfamily/Winged helix DNA-binding domain"/>
    <property type="match status" value="1"/>
</dbReference>
<sequence>MNIEHLRDKFDLNELELALVKYLEDNQNNLKDITIRQMASANFTSTSAIYRLCNKFGFSGYSDMIYQLSSSNNTQLFSPDDLEQYIPAFIELLNKHRQHNIIVFGMGFSAPIADYLQQRLTLNGFYAMNVVHTEMLDIKYQDNSLFIVISNSGITPRLVEIVDNAFKNNIDIISFIANENSNLYQNVTLPIIVGSYNSFTHNNLVPNTFFGQVLIVFESLLYTYLSSIE</sequence>
<dbReference type="PROSITE" id="PS51464">
    <property type="entry name" value="SIS"/>
    <property type="match status" value="1"/>
</dbReference>